<dbReference type="EMBL" id="LR796955">
    <property type="protein sequence ID" value="CAB4177521.1"/>
    <property type="molecule type" value="Genomic_DNA"/>
</dbReference>
<evidence type="ECO:0000313" key="5">
    <source>
        <dbReference type="EMBL" id="CAB4201974.1"/>
    </source>
</evidence>
<evidence type="ECO:0000313" key="4">
    <source>
        <dbReference type="EMBL" id="CAB4177521.1"/>
    </source>
</evidence>
<accession>A0A6J5PGI0</accession>
<keyword evidence="1" id="KW-0175">Coiled coil</keyword>
<feature type="coiled-coil region" evidence="1">
    <location>
        <begin position="381"/>
        <end position="408"/>
    </location>
</feature>
<reference evidence="2" key="1">
    <citation type="submission" date="2020-04" db="EMBL/GenBank/DDBJ databases">
        <authorList>
            <person name="Chiriac C."/>
            <person name="Salcher M."/>
            <person name="Ghai R."/>
            <person name="Kavagutti S V."/>
        </authorList>
    </citation>
    <scope>NUCLEOTIDE SEQUENCE</scope>
</reference>
<protein>
    <submittedName>
        <fullName evidence="2">Uncharacterized protein</fullName>
    </submittedName>
</protein>
<organism evidence="2">
    <name type="scientific">uncultured Caudovirales phage</name>
    <dbReference type="NCBI Taxonomy" id="2100421"/>
    <lineage>
        <taxon>Viruses</taxon>
        <taxon>Duplodnaviria</taxon>
        <taxon>Heunggongvirae</taxon>
        <taxon>Uroviricota</taxon>
        <taxon>Caudoviricetes</taxon>
        <taxon>Peduoviridae</taxon>
        <taxon>Maltschvirus</taxon>
        <taxon>Maltschvirus maltsch</taxon>
    </lineage>
</organism>
<name>A0A6J5PGI0_9CAUD</name>
<evidence type="ECO:0000256" key="1">
    <source>
        <dbReference type="SAM" id="Coils"/>
    </source>
</evidence>
<evidence type="ECO:0000313" key="2">
    <source>
        <dbReference type="EMBL" id="CAB4166794.1"/>
    </source>
</evidence>
<dbReference type="EMBL" id="LR796792">
    <property type="protein sequence ID" value="CAB4166794.1"/>
    <property type="molecule type" value="Genomic_DNA"/>
</dbReference>
<sequence>MAGLDTSIALGIKPVDFGDPNEGRMNALRAQMMQMQMQQGQFNMMKAQRDMQYQDQQRARAAAAAAEQKAKEEAARREFMAAYGATGNVNVPIPAQVAERGAASDVGMMGSQNAMPEYKPSSMMMEQPKDLRAATNALIQGGKFDAANLGMGYGNAVTEAEKKDVELRKAKTDASSSEAKAIDENLKPFRAYAAAVNSPEAAAAYVSAMFDHPVLGTMAQKVSGQTKEQAIASAMKDYAADPQRWMAAHVGLTGEQVMKVLSGGNEFPPLKPADKFKIEQGLNKSYSATTAILDTLENTHDALQNVQGSNLAGTTGASAYIPSLPGGTAATSENRMETLKGRVTAMGKAAAASTGAIGSIATQEWKILTNMVAALDPKKGEKAYREALDDVEAQVQASKNRIRDAYEKAHVDTLKRPEFQQYGALPEPRERGNVMPGTNPDAQKPAVNRLQPNVSAGGARVPAGAAGAAPTNAKGWVLHTDANGNKAYVSPDGKSFEEVK</sequence>
<proteinExistence type="predicted"/>
<gene>
    <name evidence="4" type="ORF">UFOVP1010_2</name>
    <name evidence="5" type="ORF">UFOVP1359_43</name>
    <name evidence="2" type="ORF">UFOVP838_53</name>
    <name evidence="3" type="ORF">UFOVP932_14</name>
</gene>
<dbReference type="EMBL" id="LR797309">
    <property type="protein sequence ID" value="CAB4201974.1"/>
    <property type="molecule type" value="Genomic_DNA"/>
</dbReference>
<dbReference type="EMBL" id="LR796880">
    <property type="protein sequence ID" value="CAB4171593.1"/>
    <property type="molecule type" value="Genomic_DNA"/>
</dbReference>
<evidence type="ECO:0000313" key="3">
    <source>
        <dbReference type="EMBL" id="CAB4171593.1"/>
    </source>
</evidence>